<evidence type="ECO:0000313" key="1">
    <source>
        <dbReference type="EMBL" id="AWM35108.1"/>
    </source>
</evidence>
<name>A0A2Z3GP95_9BACT</name>
<organism evidence="1 2">
    <name type="scientific">Hymenobacter nivis</name>
    <dbReference type="NCBI Taxonomy" id="1850093"/>
    <lineage>
        <taxon>Bacteria</taxon>
        <taxon>Pseudomonadati</taxon>
        <taxon>Bacteroidota</taxon>
        <taxon>Cytophagia</taxon>
        <taxon>Cytophagales</taxon>
        <taxon>Hymenobacteraceae</taxon>
        <taxon>Hymenobacter</taxon>
    </lineage>
</organism>
<dbReference type="OrthoDB" id="886309at2"/>
<dbReference type="EMBL" id="CP029145">
    <property type="protein sequence ID" value="AWM35108.1"/>
    <property type="molecule type" value="Genomic_DNA"/>
</dbReference>
<reference evidence="2" key="1">
    <citation type="submission" date="2018-04" db="EMBL/GenBank/DDBJ databases">
        <title>Complete genome of Antarctic heterotrophic bacterium Hymenobacter nivis.</title>
        <authorList>
            <person name="Terashima M."/>
        </authorList>
    </citation>
    <scope>NUCLEOTIDE SEQUENCE [LARGE SCALE GENOMIC DNA]</scope>
    <source>
        <strain evidence="2">NBRC 111535</strain>
    </source>
</reference>
<dbReference type="AlphaFoldDB" id="A0A2Z3GP95"/>
<keyword evidence="2" id="KW-1185">Reference proteome</keyword>
<protein>
    <submittedName>
        <fullName evidence="1">Uncharacterized protein</fullName>
    </submittedName>
</protein>
<dbReference type="Proteomes" id="UP000245999">
    <property type="component" value="Chromosome"/>
</dbReference>
<accession>A0A2Z3GP95</accession>
<proteinExistence type="predicted"/>
<gene>
    <name evidence="1" type="ORF">DDQ68_21470</name>
</gene>
<dbReference type="KEGG" id="hnv:DDQ68_21470"/>
<sequence>MGTVQAVQAQGSLVHLVTAGTTLGVRALMKNKQPVPVKPIDQATANKNAAANTAAIIAAQPKELVLHRTPTDQLPKKAAEQITALEAQLEQCHAAMLANPSGIICTPEQRAAIQRAAVGVARAQSSWNLQPYQQEMAYYQAEDARRQQAVAPVAPAK</sequence>
<evidence type="ECO:0000313" key="2">
    <source>
        <dbReference type="Proteomes" id="UP000245999"/>
    </source>
</evidence>